<dbReference type="RefSeq" id="WP_304146383.1">
    <property type="nucleotide sequence ID" value="NZ_JAOAIE010000081.1"/>
</dbReference>
<dbReference type="NCBIfam" id="TIGR02127">
    <property type="entry name" value="pyrF_sub2"/>
    <property type="match status" value="1"/>
</dbReference>
<organism evidence="9">
    <name type="scientific">Ignavibacterium album</name>
    <dbReference type="NCBI Taxonomy" id="591197"/>
    <lineage>
        <taxon>Bacteria</taxon>
        <taxon>Pseudomonadati</taxon>
        <taxon>Ignavibacteriota</taxon>
        <taxon>Ignavibacteria</taxon>
        <taxon>Ignavibacteriales</taxon>
        <taxon>Ignavibacteriaceae</taxon>
        <taxon>Ignavibacterium</taxon>
    </lineage>
</organism>
<dbReference type="SMART" id="SM00934">
    <property type="entry name" value="OMPdecase"/>
    <property type="match status" value="1"/>
</dbReference>
<evidence type="ECO:0000256" key="2">
    <source>
        <dbReference type="ARBA" id="ARBA00008847"/>
    </source>
</evidence>
<reference evidence="9" key="1">
    <citation type="journal article" date="2020" name="mSystems">
        <title>Genome- and Community-Level Interaction Insights into Carbon Utilization and Element Cycling Functions of Hydrothermarchaeota in Hydrothermal Sediment.</title>
        <authorList>
            <person name="Zhou Z."/>
            <person name="Liu Y."/>
            <person name="Xu W."/>
            <person name="Pan J."/>
            <person name="Luo Z.H."/>
            <person name="Li M."/>
        </authorList>
    </citation>
    <scope>NUCLEOTIDE SEQUENCE [LARGE SCALE GENOMIC DNA]</scope>
    <source>
        <strain evidence="9">SpSt-479</strain>
    </source>
</reference>
<comment type="pathway">
    <text evidence="1">Pyrimidine metabolism; UMP biosynthesis via de novo pathway; UMP from orotate: step 2/2.</text>
</comment>
<dbReference type="SUPFAM" id="SSF51366">
    <property type="entry name" value="Ribulose-phoshate binding barrel"/>
    <property type="match status" value="1"/>
</dbReference>
<evidence type="ECO:0000256" key="3">
    <source>
        <dbReference type="ARBA" id="ARBA00022793"/>
    </source>
</evidence>
<dbReference type="InterPro" id="IPR001754">
    <property type="entry name" value="OMPdeCOase_dom"/>
</dbReference>
<sequence length="273" mass="31056">MKALEKLLIKNEELKFVCVGLDTDINKIPKHLLTKENPILEFNRKIIEATEQYAAAYKINFAFYEALGKKGFEIIEESLKMIPGNIITIADAKRGDIGNTSEMYAKSVYEHFGFDSITLHPYMGKDSLQPFLNYSDKLNFILTLTSNPGSSDFEKQILLDGSFLYQKIIDSVSRWNKEKNCGIVFGATNTEELQSNINSFADLSVLLPGVGAQGGSFEDVLEVFFNNKRKNFIVNISRGIIYLSSEDDFYFRAEQEIRKLNEIAKRIFSAKDY</sequence>
<evidence type="ECO:0000256" key="4">
    <source>
        <dbReference type="ARBA" id="ARBA00022975"/>
    </source>
</evidence>
<dbReference type="GO" id="GO:0044205">
    <property type="term" value="P:'de novo' UMP biosynthetic process"/>
    <property type="evidence" value="ECO:0007669"/>
    <property type="project" value="UniProtKB-UniPathway"/>
</dbReference>
<accession>A0A7V3E6H9</accession>
<dbReference type="AlphaFoldDB" id="A0A7V3E6H9"/>
<evidence type="ECO:0000313" key="9">
    <source>
        <dbReference type="EMBL" id="HFI91040.1"/>
    </source>
</evidence>
<evidence type="ECO:0000256" key="6">
    <source>
        <dbReference type="ARBA" id="ARBA00049157"/>
    </source>
</evidence>
<dbReference type="InterPro" id="IPR013785">
    <property type="entry name" value="Aldolase_TIM"/>
</dbReference>
<keyword evidence="4" id="KW-0665">Pyrimidine biosynthesis</keyword>
<comment type="catalytic activity">
    <reaction evidence="6">
        <text>orotidine 5'-phosphate + H(+) = UMP + CO2</text>
        <dbReference type="Rhea" id="RHEA:11596"/>
        <dbReference type="ChEBI" id="CHEBI:15378"/>
        <dbReference type="ChEBI" id="CHEBI:16526"/>
        <dbReference type="ChEBI" id="CHEBI:57538"/>
        <dbReference type="ChEBI" id="CHEBI:57865"/>
        <dbReference type="EC" id="4.1.1.23"/>
    </reaction>
</comment>
<protein>
    <recommendedName>
        <fullName evidence="7">Orotidine-5'-phosphate decarboxylase</fullName>
        <ecNumber evidence="7">4.1.1.23</ecNumber>
    </recommendedName>
</protein>
<proteinExistence type="inferred from homology"/>
<dbReference type="Pfam" id="PF00215">
    <property type="entry name" value="OMPdecase"/>
    <property type="match status" value="1"/>
</dbReference>
<dbReference type="EC" id="4.1.1.23" evidence="7"/>
<gene>
    <name evidence="9" type="primary">pyrF</name>
    <name evidence="9" type="ORF">ENS31_05825</name>
</gene>
<comment type="similarity">
    <text evidence="2">Belongs to the OMP decarboxylase family. Type 2 subfamily.</text>
</comment>
<name>A0A7V3E6H9_9BACT</name>
<dbReference type="GO" id="GO:0004590">
    <property type="term" value="F:orotidine-5'-phosphate decarboxylase activity"/>
    <property type="evidence" value="ECO:0007669"/>
    <property type="project" value="UniProtKB-UniRule"/>
</dbReference>
<dbReference type="PANTHER" id="PTHR43375:SF1">
    <property type="entry name" value="OROTIDINE 5'-PHOSPHATE DECARBOXYLASE"/>
    <property type="match status" value="1"/>
</dbReference>
<comment type="caution">
    <text evidence="9">The sequence shown here is derived from an EMBL/GenBank/DDBJ whole genome shotgun (WGS) entry which is preliminary data.</text>
</comment>
<dbReference type="CDD" id="cd04725">
    <property type="entry name" value="OMP_decarboxylase_like"/>
    <property type="match status" value="1"/>
</dbReference>
<dbReference type="Gene3D" id="3.20.20.70">
    <property type="entry name" value="Aldolase class I"/>
    <property type="match status" value="1"/>
</dbReference>
<keyword evidence="5 9" id="KW-0456">Lyase</keyword>
<dbReference type="PANTHER" id="PTHR43375">
    <property type="entry name" value="OROTIDINE 5'-PHOSPHATE DECARBOXYLASE"/>
    <property type="match status" value="1"/>
</dbReference>
<keyword evidence="3" id="KW-0210">Decarboxylase</keyword>
<dbReference type="InterPro" id="IPR011995">
    <property type="entry name" value="OMPdecase_type-2"/>
</dbReference>
<dbReference type="EMBL" id="DSUJ01000008">
    <property type="protein sequence ID" value="HFI91040.1"/>
    <property type="molecule type" value="Genomic_DNA"/>
</dbReference>
<evidence type="ECO:0000256" key="7">
    <source>
        <dbReference type="NCBIfam" id="TIGR02127"/>
    </source>
</evidence>
<evidence type="ECO:0000256" key="1">
    <source>
        <dbReference type="ARBA" id="ARBA00004861"/>
    </source>
</evidence>
<evidence type="ECO:0000256" key="5">
    <source>
        <dbReference type="ARBA" id="ARBA00023239"/>
    </source>
</evidence>
<evidence type="ECO:0000259" key="8">
    <source>
        <dbReference type="SMART" id="SM00934"/>
    </source>
</evidence>
<dbReference type="InterPro" id="IPR011060">
    <property type="entry name" value="RibuloseP-bd_barrel"/>
</dbReference>
<dbReference type="UniPathway" id="UPA00070">
    <property type="reaction ID" value="UER00120"/>
</dbReference>
<dbReference type="GO" id="GO:0006207">
    <property type="term" value="P:'de novo' pyrimidine nucleobase biosynthetic process"/>
    <property type="evidence" value="ECO:0007669"/>
    <property type="project" value="InterPro"/>
</dbReference>
<feature type="domain" description="Orotidine 5'-phosphate decarboxylase" evidence="8">
    <location>
        <begin position="16"/>
        <end position="253"/>
    </location>
</feature>